<dbReference type="GO" id="GO:0009279">
    <property type="term" value="C:cell outer membrane"/>
    <property type="evidence" value="ECO:0007669"/>
    <property type="project" value="UniProtKB-SubCell"/>
</dbReference>
<dbReference type="InterPro" id="IPR008969">
    <property type="entry name" value="CarboxyPept-like_regulatory"/>
</dbReference>
<name>A0A4U1GM51_9SPHI</name>
<dbReference type="InterPro" id="IPR036942">
    <property type="entry name" value="Beta-barrel_TonB_sf"/>
</dbReference>
<sequence>MKMRNILFITLTLLGCFSADAQNRKTSIVMEKQPLVQLFDHIQKSCGYSMVYSDEIVSDTILVSVNVKRTAVSDLLDGILPKKLLFYKMMSDRMIVIGSARFVKKSADIDLMRSSVSGKVVDQTNNGLPFASLGLMNAGVYVSGGVSNENGQFHISYGFKNDTKYSFKISSVGYQPLLLDFTYPDTAVLAKIVLKEDRNTLNTVSITGNRPLIERKTDRYIINVEGSVLADGNTGLEVLRKSPGIWVNSDGAIKIKGNQSVMVMINDVVQRMSEDELAEYLRTLRSEDIKRIEVISNPPSEFEAVGSGGIIHIVLKKARMDGLAGQVSSSYKYGNRPFYAGGVSADYKLKNLYAQGSLSFAKDKSDYLGGTTTIIYPDQSTYAGRTDRYNNNSRDQYRFGLAYDLSKNQLIGLQVVGAGSEMLQTFKTNILLNKPTEVVSGDALSDWVRKPKTTGATLNYLLLLDSTGSKLKLIGDYVRSSKMEENDFTSQYTDPSRNSRYRNNTPNVTNIYSIQADYTKVFDHKLELKTGVKYVAAKRDNTILKENFVADEWLKDPGASNQFIYDENLLMAYGTLEKSIQKTSIKLGLRAEETYMKGNSITTGKTFSRKYLGWFPTVFLVQKLNEKKGSSIYINYSRRLKRPQFSYLNPYRLQLNDYEVMTGNPDLLPEYTHKVELGYNFWNGFSADIYYSRTENTIASLVNPIGDNVIEYQPRNFNNSSDYGIGIDAPVNLFKWWKTYNSFVLFHLATEINNFKVDRYSVYAKSMHTFTLRNLFDLDMYANYNSPYVTANSRMGYIFYVDLGLTKKMFSNKIRLRLSATDIFDTFKEQEFTNYKDTKISSYQKRPTRTFGLSLSYSFTAGKKFSNKKIEQSNEEERNRIGN</sequence>
<evidence type="ECO:0000256" key="2">
    <source>
        <dbReference type="ARBA" id="ARBA00023136"/>
    </source>
</evidence>
<comment type="subcellular location">
    <subcellularLocation>
        <location evidence="1">Cell outer membrane</location>
    </subcellularLocation>
</comment>
<keyword evidence="6" id="KW-0675">Receptor</keyword>
<feature type="domain" description="Outer membrane protein beta-barrel" evidence="5">
    <location>
        <begin position="464"/>
        <end position="857"/>
    </location>
</feature>
<dbReference type="SUPFAM" id="SSF49464">
    <property type="entry name" value="Carboxypeptidase regulatory domain-like"/>
    <property type="match status" value="1"/>
</dbReference>
<reference evidence="6 7" key="1">
    <citation type="submission" date="2019-04" db="EMBL/GenBank/DDBJ databases">
        <title>Pedobacter sp. RP-1-16 sp. nov., isolated from Arctic soil.</title>
        <authorList>
            <person name="Dahal R.H."/>
            <person name="Kim D.-U."/>
        </authorList>
    </citation>
    <scope>NUCLEOTIDE SEQUENCE [LARGE SCALE GENOMIC DNA]</scope>
    <source>
        <strain evidence="6 7">RP-1-16</strain>
    </source>
</reference>
<dbReference type="Proteomes" id="UP000309594">
    <property type="component" value="Unassembled WGS sequence"/>
</dbReference>
<dbReference type="Gene3D" id="2.170.130.10">
    <property type="entry name" value="TonB-dependent receptor, plug domain"/>
    <property type="match status" value="1"/>
</dbReference>
<dbReference type="SUPFAM" id="SSF56935">
    <property type="entry name" value="Porins"/>
    <property type="match status" value="1"/>
</dbReference>
<dbReference type="Gene3D" id="2.40.170.20">
    <property type="entry name" value="TonB-dependent receptor, beta-barrel domain"/>
    <property type="match status" value="1"/>
</dbReference>
<dbReference type="Pfam" id="PF13715">
    <property type="entry name" value="CarbopepD_reg_2"/>
    <property type="match status" value="1"/>
</dbReference>
<evidence type="ECO:0000256" key="4">
    <source>
        <dbReference type="SAM" id="SignalP"/>
    </source>
</evidence>
<comment type="caution">
    <text evidence="6">The sequence shown here is derived from an EMBL/GenBank/DDBJ whole genome shotgun (WGS) entry which is preliminary data.</text>
</comment>
<evidence type="ECO:0000313" key="6">
    <source>
        <dbReference type="EMBL" id="TKC65481.1"/>
    </source>
</evidence>
<dbReference type="InterPro" id="IPR041700">
    <property type="entry name" value="OMP_b-brl_3"/>
</dbReference>
<dbReference type="AlphaFoldDB" id="A0A4U1GM51"/>
<proteinExistence type="predicted"/>
<evidence type="ECO:0000256" key="3">
    <source>
        <dbReference type="ARBA" id="ARBA00023237"/>
    </source>
</evidence>
<keyword evidence="4" id="KW-0732">Signal</keyword>
<dbReference type="PROSITE" id="PS51257">
    <property type="entry name" value="PROKAR_LIPOPROTEIN"/>
    <property type="match status" value="1"/>
</dbReference>
<feature type="chain" id="PRO_5020571046" evidence="4">
    <location>
        <begin position="22"/>
        <end position="883"/>
    </location>
</feature>
<dbReference type="Pfam" id="PF14905">
    <property type="entry name" value="OMP_b-brl_3"/>
    <property type="match status" value="1"/>
</dbReference>
<protein>
    <submittedName>
        <fullName evidence="6">TonB-dependent receptor</fullName>
    </submittedName>
</protein>
<evidence type="ECO:0000256" key="1">
    <source>
        <dbReference type="ARBA" id="ARBA00004442"/>
    </source>
</evidence>
<feature type="signal peptide" evidence="4">
    <location>
        <begin position="1"/>
        <end position="21"/>
    </location>
</feature>
<evidence type="ECO:0000313" key="7">
    <source>
        <dbReference type="Proteomes" id="UP000309594"/>
    </source>
</evidence>
<keyword evidence="2" id="KW-0472">Membrane</keyword>
<organism evidence="6 7">
    <name type="scientific">Pedobacter hiemivivus</name>
    <dbReference type="NCBI Taxonomy" id="2530454"/>
    <lineage>
        <taxon>Bacteria</taxon>
        <taxon>Pseudomonadati</taxon>
        <taxon>Bacteroidota</taxon>
        <taxon>Sphingobacteriia</taxon>
        <taxon>Sphingobacteriales</taxon>
        <taxon>Sphingobacteriaceae</taxon>
        <taxon>Pedobacter</taxon>
    </lineage>
</organism>
<dbReference type="EMBL" id="SWDX01000001">
    <property type="protein sequence ID" value="TKC65481.1"/>
    <property type="molecule type" value="Genomic_DNA"/>
</dbReference>
<keyword evidence="3" id="KW-0998">Cell outer membrane</keyword>
<dbReference type="InterPro" id="IPR037066">
    <property type="entry name" value="Plug_dom_sf"/>
</dbReference>
<accession>A0A4U1GM51</accession>
<gene>
    <name evidence="6" type="ORF">FBD94_02720</name>
</gene>
<evidence type="ECO:0000259" key="5">
    <source>
        <dbReference type="Pfam" id="PF14905"/>
    </source>
</evidence>